<accession>A0A1Q9LCW0</accession>
<gene>
    <name evidence="2" type="ORF">BJP25_02195</name>
</gene>
<dbReference type="RefSeq" id="WP_075978059.1">
    <property type="nucleotide sequence ID" value="NZ_MKQR01000028.1"/>
</dbReference>
<dbReference type="EMBL" id="MKQR01000028">
    <property type="protein sequence ID" value="OLR89852.1"/>
    <property type="molecule type" value="Genomic_DNA"/>
</dbReference>
<keyword evidence="1" id="KW-0472">Membrane</keyword>
<organism evidence="2 3">
    <name type="scientific">Actinokineospora bangkokensis</name>
    <dbReference type="NCBI Taxonomy" id="1193682"/>
    <lineage>
        <taxon>Bacteria</taxon>
        <taxon>Bacillati</taxon>
        <taxon>Actinomycetota</taxon>
        <taxon>Actinomycetes</taxon>
        <taxon>Pseudonocardiales</taxon>
        <taxon>Pseudonocardiaceae</taxon>
        <taxon>Actinokineospora</taxon>
    </lineage>
</organism>
<evidence type="ECO:0000256" key="1">
    <source>
        <dbReference type="SAM" id="Phobius"/>
    </source>
</evidence>
<protein>
    <submittedName>
        <fullName evidence="2">Uncharacterized protein</fullName>
    </submittedName>
</protein>
<keyword evidence="3" id="KW-1185">Reference proteome</keyword>
<evidence type="ECO:0000313" key="3">
    <source>
        <dbReference type="Proteomes" id="UP000186040"/>
    </source>
</evidence>
<keyword evidence="1" id="KW-1133">Transmembrane helix</keyword>
<sequence length="196" mass="20320">MSNPQQPQDPPTPPIGLELPVRLAEVDEEPVVDPARRKRLALVAGVVAAVALVAFFGLRPVLFGAAGAEPGDCVVVTSVSDADVDPLDCADPRAVFQVAERLDSSAATCPRGNYVRYAEGGRSSDFSLCLVLNTRVGDCFTDLAGPSDRIARVDCAGAAVRVTAVVDGDPAADCAEGGEPVQFYTAPPRTICGAKP</sequence>
<dbReference type="Proteomes" id="UP000186040">
    <property type="component" value="Unassembled WGS sequence"/>
</dbReference>
<dbReference type="OrthoDB" id="4749283at2"/>
<evidence type="ECO:0000313" key="2">
    <source>
        <dbReference type="EMBL" id="OLR89852.1"/>
    </source>
</evidence>
<proteinExistence type="predicted"/>
<dbReference type="STRING" id="1193682.BJP25_02195"/>
<feature type="transmembrane region" description="Helical" evidence="1">
    <location>
        <begin position="40"/>
        <end position="58"/>
    </location>
</feature>
<reference evidence="2 3" key="1">
    <citation type="submission" date="2016-10" db="EMBL/GenBank/DDBJ databases">
        <title>The Draft Genome Sequence of Actinokineospora bangkokensis 44EHWT reveals the biosynthetic pathway of antifungal compounds Thailandins with unusual extender unit butylmalonyl-CoA.</title>
        <authorList>
            <person name="Greule A."/>
            <person name="Intra B."/>
            <person name="Flemming S."/>
            <person name="Rommel M.G."/>
            <person name="Panbangred W."/>
            <person name="Bechthold A."/>
        </authorList>
    </citation>
    <scope>NUCLEOTIDE SEQUENCE [LARGE SCALE GENOMIC DNA]</scope>
    <source>
        <strain evidence="2 3">44EHW</strain>
    </source>
</reference>
<name>A0A1Q9LCW0_9PSEU</name>
<dbReference type="AlphaFoldDB" id="A0A1Q9LCW0"/>
<keyword evidence="1" id="KW-0812">Transmembrane</keyword>
<comment type="caution">
    <text evidence="2">The sequence shown here is derived from an EMBL/GenBank/DDBJ whole genome shotgun (WGS) entry which is preliminary data.</text>
</comment>